<proteinExistence type="predicted"/>
<name>A0ABN2NFZ0_9MICO</name>
<evidence type="ECO:0000313" key="3">
    <source>
        <dbReference type="EMBL" id="GAA1867664.1"/>
    </source>
</evidence>
<gene>
    <name evidence="3" type="ORF">GCM10009751_27510</name>
</gene>
<reference evidence="3 4" key="1">
    <citation type="journal article" date="2019" name="Int. J. Syst. Evol. Microbiol.">
        <title>The Global Catalogue of Microorganisms (GCM) 10K type strain sequencing project: providing services to taxonomists for standard genome sequencing and annotation.</title>
        <authorList>
            <consortium name="The Broad Institute Genomics Platform"/>
            <consortium name="The Broad Institute Genome Sequencing Center for Infectious Disease"/>
            <person name="Wu L."/>
            <person name="Ma J."/>
        </authorList>
    </citation>
    <scope>NUCLEOTIDE SEQUENCE [LARGE SCALE GENOMIC DNA]</scope>
    <source>
        <strain evidence="3 4">JCM 14326</strain>
    </source>
</reference>
<organism evidence="3 4">
    <name type="scientific">Myceligenerans crystallogenes</name>
    <dbReference type="NCBI Taxonomy" id="316335"/>
    <lineage>
        <taxon>Bacteria</taxon>
        <taxon>Bacillati</taxon>
        <taxon>Actinomycetota</taxon>
        <taxon>Actinomycetes</taxon>
        <taxon>Micrococcales</taxon>
        <taxon>Promicromonosporaceae</taxon>
        <taxon>Myceligenerans</taxon>
    </lineage>
</organism>
<dbReference type="PANTHER" id="PTHR43777:SF1">
    <property type="entry name" value="MOLYBDENUM COFACTOR CYTIDYLYLTRANSFERASE"/>
    <property type="match status" value="1"/>
</dbReference>
<feature type="domain" description="MobA-like NTP transferase" evidence="2">
    <location>
        <begin position="2"/>
        <end position="167"/>
    </location>
</feature>
<dbReference type="RefSeq" id="WP_344103829.1">
    <property type="nucleotide sequence ID" value="NZ_BAAANL010000005.1"/>
</dbReference>
<evidence type="ECO:0000313" key="4">
    <source>
        <dbReference type="Proteomes" id="UP001501094"/>
    </source>
</evidence>
<evidence type="ECO:0000259" key="2">
    <source>
        <dbReference type="Pfam" id="PF12804"/>
    </source>
</evidence>
<dbReference type="CDD" id="cd04182">
    <property type="entry name" value="GT_2_like_f"/>
    <property type="match status" value="1"/>
</dbReference>
<keyword evidence="4" id="KW-1185">Reference proteome</keyword>
<dbReference type="Pfam" id="PF12804">
    <property type="entry name" value="NTP_transf_3"/>
    <property type="match status" value="1"/>
</dbReference>
<dbReference type="EMBL" id="BAAANL010000005">
    <property type="protein sequence ID" value="GAA1867664.1"/>
    <property type="molecule type" value="Genomic_DNA"/>
</dbReference>
<dbReference type="Proteomes" id="UP001501094">
    <property type="component" value="Unassembled WGS sequence"/>
</dbReference>
<dbReference type="PANTHER" id="PTHR43777">
    <property type="entry name" value="MOLYBDENUM COFACTOR CYTIDYLYLTRANSFERASE"/>
    <property type="match status" value="1"/>
</dbReference>
<accession>A0ABN2NFZ0</accession>
<dbReference type="SUPFAM" id="SSF53448">
    <property type="entry name" value="Nucleotide-diphospho-sugar transferases"/>
    <property type="match status" value="1"/>
</dbReference>
<dbReference type="InterPro" id="IPR025877">
    <property type="entry name" value="MobA-like_NTP_Trfase"/>
</dbReference>
<comment type="caution">
    <text evidence="3">The sequence shown here is derived from an EMBL/GenBank/DDBJ whole genome shotgun (WGS) entry which is preliminary data.</text>
</comment>
<dbReference type="InterPro" id="IPR029044">
    <property type="entry name" value="Nucleotide-diphossugar_trans"/>
</dbReference>
<evidence type="ECO:0000256" key="1">
    <source>
        <dbReference type="SAM" id="MobiDB-lite"/>
    </source>
</evidence>
<dbReference type="Gene3D" id="3.90.550.10">
    <property type="entry name" value="Spore Coat Polysaccharide Biosynthesis Protein SpsA, Chain A"/>
    <property type="match status" value="1"/>
</dbReference>
<sequence length="197" mass="19716">MLAAGAGSRFGRPKALAASADGVPWVRRACSLLRDAGCERVVVTLGSRADEAAGLVPGGADVVVVPDWRDGMSASLRAGLGTLAQGDADVAVITLVDLPGLRADAIGRLLEAPSFPPSPPGPARAMLRRAAYGGRPGHPVVIGRDHWTAVGASVTGDRGAARYLEAHGAAVVDCTDLGGGDDVDAGPGARSGDPAGR</sequence>
<protein>
    <submittedName>
        <fullName evidence="3">NTP transferase domain-containing protein</fullName>
    </submittedName>
</protein>
<feature type="region of interest" description="Disordered" evidence="1">
    <location>
        <begin position="176"/>
        <end position="197"/>
    </location>
</feature>
<dbReference type="GO" id="GO:0016740">
    <property type="term" value="F:transferase activity"/>
    <property type="evidence" value="ECO:0007669"/>
    <property type="project" value="UniProtKB-KW"/>
</dbReference>
<keyword evidence="3" id="KW-0808">Transferase</keyword>